<dbReference type="Proteomes" id="UP001054945">
    <property type="component" value="Unassembled WGS sequence"/>
</dbReference>
<evidence type="ECO:0000313" key="3">
    <source>
        <dbReference type="Proteomes" id="UP001054945"/>
    </source>
</evidence>
<keyword evidence="3" id="KW-1185">Reference proteome</keyword>
<evidence type="ECO:0000259" key="1">
    <source>
        <dbReference type="Pfam" id="PF08385"/>
    </source>
</evidence>
<dbReference type="Pfam" id="PF08385">
    <property type="entry name" value="DHC_N1"/>
    <property type="match status" value="1"/>
</dbReference>
<name>A0AAV4SFF0_CAEEX</name>
<proteinExistence type="predicted"/>
<evidence type="ECO:0000313" key="2">
    <source>
        <dbReference type="EMBL" id="GIY30543.1"/>
    </source>
</evidence>
<gene>
    <name evidence="2" type="primary">DYH1B</name>
    <name evidence="2" type="ORF">CEXT_669561</name>
</gene>
<comment type="caution">
    <text evidence="2">The sequence shown here is derived from an EMBL/GenBank/DDBJ whole genome shotgun (WGS) entry which is preliminary data.</text>
</comment>
<organism evidence="2 3">
    <name type="scientific">Caerostris extrusa</name>
    <name type="common">Bark spider</name>
    <name type="synonym">Caerostris bankana</name>
    <dbReference type="NCBI Taxonomy" id="172846"/>
    <lineage>
        <taxon>Eukaryota</taxon>
        <taxon>Metazoa</taxon>
        <taxon>Ecdysozoa</taxon>
        <taxon>Arthropoda</taxon>
        <taxon>Chelicerata</taxon>
        <taxon>Arachnida</taxon>
        <taxon>Araneae</taxon>
        <taxon>Araneomorphae</taxon>
        <taxon>Entelegynae</taxon>
        <taxon>Araneoidea</taxon>
        <taxon>Araneidae</taxon>
        <taxon>Caerostris</taxon>
    </lineage>
</organism>
<sequence>MVDSPISSFYHAVKEVFAPILLKDERWSRQVDPKLQSLLGHLENGLAASLRLTDPSVDEPINRDTLSIIFNPVDEYKYWKELQDTLPTPQQNERAKFFSKILEPFKSVFDGLQRMSFEIDKALKPLTTLNALNYNPYTEALWAASVAQYDQNMQIARKRVAAKIGLENRNFLLGQLVEYMKNSSKDFLACSGGDKTVIPPTHCAPELINDITWIRQLESKIKEVAKVSRSLLDDIDGYHKLAGDIESLLLDFQSYNKEKLDNWTQEMLDSLRTRSLGNLDTGRPVISLNKKGQPEVSYSPRLVTLMREVRQLRVLGYNIPNKNT</sequence>
<reference evidence="2 3" key="1">
    <citation type="submission" date="2021-06" db="EMBL/GenBank/DDBJ databases">
        <title>Caerostris extrusa draft genome.</title>
        <authorList>
            <person name="Kono N."/>
            <person name="Arakawa K."/>
        </authorList>
    </citation>
    <scope>NUCLEOTIDE SEQUENCE [LARGE SCALE GENOMIC DNA]</scope>
</reference>
<feature type="domain" description="Dynein heavy chain tail" evidence="1">
    <location>
        <begin position="195"/>
        <end position="321"/>
    </location>
</feature>
<dbReference type="InterPro" id="IPR013594">
    <property type="entry name" value="Dynein_heavy_tail"/>
</dbReference>
<accession>A0AAV4SFF0</accession>
<dbReference type="AlphaFoldDB" id="A0AAV4SFF0"/>
<dbReference type="EMBL" id="BPLR01009244">
    <property type="protein sequence ID" value="GIY30543.1"/>
    <property type="molecule type" value="Genomic_DNA"/>
</dbReference>
<protein>
    <submittedName>
        <fullName evidence="2">Cytoplasmic dynein 2 heavy chain 1</fullName>
    </submittedName>
</protein>